<keyword evidence="2" id="KW-0732">Signal</keyword>
<dbReference type="PANTHER" id="PTHR40940">
    <property type="entry name" value="PROTEIN BATD-RELATED"/>
    <property type="match status" value="1"/>
</dbReference>
<name>A0A9D1GEN1_9BACT</name>
<evidence type="ECO:0000256" key="1">
    <source>
        <dbReference type="SAM" id="Phobius"/>
    </source>
</evidence>
<dbReference type="AlphaFoldDB" id="A0A9D1GEN1"/>
<sequence length="605" mass="67462">MQRLVFMVITCMITISPAVADEVKFLASAPKQVIQGQQFQVVYTLQNAGGDGFRAPDFSGFSVLYGPATSQSTSISWVNGKTSKISEYTYTYTLRADKEGSYTFAAATIMVDGKQLSSNSLRVQVLPPDKNAPAPSANGGMSGRQSVQSAVEDPELFVRLILSKKSVYEQEPILATIKVYLRGGNLLGIHDLVMPGFDGFITQEIDLGNTQVELENFKGNNYQVATLKQVLLYPQRTGNLEITSGKFDFSVLVERPMPGIFRMMSGTQELIRSATTPAVTVKVKPLPMPRPASYMNAVASNLKLSSSLSKETLKTNEAVTLKLTLSGTANLKYMKNPDVKFPVDFDVYDPKISTDLKNTDAGVSGTRTVEYTIIPRRAGEFTIPSVEFSYFDFSTNRYKTLATPEYHLTVEQGNTSEGSVVLANFSDQEAVKHLNQDIRYIKTGDLHQKKSESFFYGSWAYRLCYLVPLLLLVAFVLFNYRKARENANASRLKTKKANKVAIRRLKIAGKYLREHNSERFYDETLKAVWGYISDKLLLPLSELTRDNVAAQLMAYGADEELIGRVIQVIDTCEFARYAPAQSNEAMDRLYDETLDVIGKMENVKR</sequence>
<dbReference type="Pfam" id="PF13584">
    <property type="entry name" value="BatD"/>
    <property type="match status" value="2"/>
</dbReference>
<protein>
    <submittedName>
        <fullName evidence="3">Protein BatD</fullName>
    </submittedName>
</protein>
<dbReference type="InterPro" id="IPR025738">
    <property type="entry name" value="BatD"/>
</dbReference>
<feature type="signal peptide" evidence="2">
    <location>
        <begin position="1"/>
        <end position="20"/>
    </location>
</feature>
<evidence type="ECO:0000256" key="2">
    <source>
        <dbReference type="SAM" id="SignalP"/>
    </source>
</evidence>
<gene>
    <name evidence="3" type="ORF">IAD06_06765</name>
</gene>
<reference evidence="3" key="2">
    <citation type="journal article" date="2021" name="PeerJ">
        <title>Extensive microbial diversity within the chicken gut microbiome revealed by metagenomics and culture.</title>
        <authorList>
            <person name="Gilroy R."/>
            <person name="Ravi A."/>
            <person name="Getino M."/>
            <person name="Pursley I."/>
            <person name="Horton D.L."/>
            <person name="Alikhan N.F."/>
            <person name="Baker D."/>
            <person name="Gharbi K."/>
            <person name="Hall N."/>
            <person name="Watson M."/>
            <person name="Adriaenssens E.M."/>
            <person name="Foster-Nyarko E."/>
            <person name="Jarju S."/>
            <person name="Secka A."/>
            <person name="Antonio M."/>
            <person name="Oren A."/>
            <person name="Chaudhuri R.R."/>
            <person name="La Ragione R."/>
            <person name="Hildebrand F."/>
            <person name="Pallen M.J."/>
        </authorList>
    </citation>
    <scope>NUCLEOTIDE SEQUENCE</scope>
    <source>
        <strain evidence="3">21143</strain>
    </source>
</reference>
<feature type="transmembrane region" description="Helical" evidence="1">
    <location>
        <begin position="459"/>
        <end position="480"/>
    </location>
</feature>
<dbReference type="EMBL" id="DVKT01000051">
    <property type="protein sequence ID" value="HIT39722.1"/>
    <property type="molecule type" value="Genomic_DNA"/>
</dbReference>
<accession>A0A9D1GEN1</accession>
<evidence type="ECO:0000313" key="3">
    <source>
        <dbReference type="EMBL" id="HIT39722.1"/>
    </source>
</evidence>
<proteinExistence type="predicted"/>
<comment type="caution">
    <text evidence="3">The sequence shown here is derived from an EMBL/GenBank/DDBJ whole genome shotgun (WGS) entry which is preliminary data.</text>
</comment>
<dbReference type="Proteomes" id="UP000886722">
    <property type="component" value="Unassembled WGS sequence"/>
</dbReference>
<dbReference type="PANTHER" id="PTHR40940:SF2">
    <property type="entry name" value="BATD"/>
    <property type="match status" value="1"/>
</dbReference>
<keyword evidence="1" id="KW-0812">Transmembrane</keyword>
<keyword evidence="1" id="KW-0472">Membrane</keyword>
<keyword evidence="1" id="KW-1133">Transmembrane helix</keyword>
<reference evidence="3" key="1">
    <citation type="submission" date="2020-10" db="EMBL/GenBank/DDBJ databases">
        <authorList>
            <person name="Gilroy R."/>
        </authorList>
    </citation>
    <scope>NUCLEOTIDE SEQUENCE</scope>
    <source>
        <strain evidence="3">21143</strain>
    </source>
</reference>
<evidence type="ECO:0000313" key="4">
    <source>
        <dbReference type="Proteomes" id="UP000886722"/>
    </source>
</evidence>
<feature type="chain" id="PRO_5039085967" evidence="2">
    <location>
        <begin position="21"/>
        <end position="605"/>
    </location>
</feature>
<organism evidence="3 4">
    <name type="scientific">Candidatus Caccoplasma intestinavium</name>
    <dbReference type="NCBI Taxonomy" id="2840716"/>
    <lineage>
        <taxon>Bacteria</taxon>
        <taxon>Pseudomonadati</taxon>
        <taxon>Bacteroidota</taxon>
        <taxon>Bacteroidia</taxon>
        <taxon>Bacteroidales</taxon>
        <taxon>Bacteroidaceae</taxon>
        <taxon>Bacteroidaceae incertae sedis</taxon>
        <taxon>Candidatus Caccoplasma</taxon>
    </lineage>
</organism>